<keyword evidence="2" id="KW-1185">Reference proteome</keyword>
<evidence type="ECO:0000313" key="1">
    <source>
        <dbReference type="EMBL" id="OWJ65372.1"/>
    </source>
</evidence>
<dbReference type="STRING" id="1122125.GCA_000423185_04415"/>
<proteinExistence type="predicted"/>
<organism evidence="1 2">
    <name type="scientific">Inquilinus limosus</name>
    <dbReference type="NCBI Taxonomy" id="171674"/>
    <lineage>
        <taxon>Bacteria</taxon>
        <taxon>Pseudomonadati</taxon>
        <taxon>Pseudomonadota</taxon>
        <taxon>Alphaproteobacteria</taxon>
        <taxon>Rhodospirillales</taxon>
        <taxon>Rhodospirillaceae</taxon>
        <taxon>Inquilinus</taxon>
    </lineage>
</organism>
<dbReference type="RefSeq" id="WP_088152732.1">
    <property type="nucleotide sequence ID" value="NZ_NHON01000038.1"/>
</dbReference>
<evidence type="ECO:0000313" key="2">
    <source>
        <dbReference type="Proteomes" id="UP000196655"/>
    </source>
</evidence>
<dbReference type="EMBL" id="NHON01000038">
    <property type="protein sequence ID" value="OWJ65372.1"/>
    <property type="molecule type" value="Genomic_DNA"/>
</dbReference>
<reference evidence="2" key="1">
    <citation type="submission" date="2017-05" db="EMBL/GenBank/DDBJ databases">
        <authorList>
            <person name="Macchi M."/>
            <person name="Festa S."/>
            <person name="Coppotelli B.M."/>
            <person name="Morelli I.S."/>
        </authorList>
    </citation>
    <scope>NUCLEOTIDE SEQUENCE [LARGE SCALE GENOMIC DNA]</scope>
    <source>
        <strain evidence="2">I</strain>
    </source>
</reference>
<comment type="caution">
    <text evidence="1">The sequence shown here is derived from an EMBL/GenBank/DDBJ whole genome shotgun (WGS) entry which is preliminary data.</text>
</comment>
<dbReference type="OrthoDB" id="675048at2"/>
<name>A0A211ZJC1_9PROT</name>
<protein>
    <submittedName>
        <fullName evidence="1">Uncharacterized protein</fullName>
    </submittedName>
</protein>
<dbReference type="Proteomes" id="UP000196655">
    <property type="component" value="Unassembled WGS sequence"/>
</dbReference>
<dbReference type="AlphaFoldDB" id="A0A211ZJC1"/>
<accession>A0A211ZJC1</accession>
<gene>
    <name evidence="1" type="ORF">BWR60_19770</name>
</gene>
<sequence>MDEPPVIKTRRKGRSATQSMLIPSEAMVAEALRAAPPGRLSELGALRRALAAAHGADACCPVTVQRHLVRLSQDGSTPVWRVVDPDRPFARRMAGGPERIRDRLAGER</sequence>